<dbReference type="EMBL" id="JARBHB010000012">
    <property type="protein sequence ID" value="KAJ8871885.1"/>
    <property type="molecule type" value="Genomic_DNA"/>
</dbReference>
<comment type="caution">
    <text evidence="2">The sequence shown here is derived from an EMBL/GenBank/DDBJ whole genome shotgun (WGS) entry which is preliminary data.</text>
</comment>
<gene>
    <name evidence="2" type="ORF">PR048_028225</name>
</gene>
<accession>A0ABQ9GIP0</accession>
<name>A0ABQ9GIP0_9NEOP</name>
<protein>
    <submittedName>
        <fullName evidence="2">Uncharacterized protein</fullName>
    </submittedName>
</protein>
<dbReference type="Proteomes" id="UP001159363">
    <property type="component" value="Chromosome 11"/>
</dbReference>
<organism evidence="2 3">
    <name type="scientific">Dryococelus australis</name>
    <dbReference type="NCBI Taxonomy" id="614101"/>
    <lineage>
        <taxon>Eukaryota</taxon>
        <taxon>Metazoa</taxon>
        <taxon>Ecdysozoa</taxon>
        <taxon>Arthropoda</taxon>
        <taxon>Hexapoda</taxon>
        <taxon>Insecta</taxon>
        <taxon>Pterygota</taxon>
        <taxon>Neoptera</taxon>
        <taxon>Polyneoptera</taxon>
        <taxon>Phasmatodea</taxon>
        <taxon>Verophasmatodea</taxon>
        <taxon>Anareolatae</taxon>
        <taxon>Phasmatidae</taxon>
        <taxon>Eurycanthinae</taxon>
        <taxon>Dryococelus</taxon>
    </lineage>
</organism>
<sequence>MPLVSGFSRGSPVTPALSFLRCSILNSLHPIGSHNLDVSSGTELRVQAPHRYYAQGVQCFRRDTVLCKLDPFLFVNSRRLPLIVFGGESGKSPASASEPGGSGNKGNQSTGVAGPSLTGCAACGVVYFYTHRPQTGGFLCLLRSAARQTKKTPNFIIRWGGGGGGRLVGPTSVADVRLAERGVVCGPPYVVDPTTLDCSLIHLIHTFTREVNIIYSIFHPFQGDSIDKHCHRHWLMRYNVIRHVLVQLECPYRLLPFPYKVDSQLSVSRPPVRRSRDLGPIARATIIAYNRDGARGDGVRFVTCLFYERPYILVRLWPRLDPWRSIKGGRCATSRRPLMASRVSSLVRQFAAADNSPAPSPPLLKLLPNSIANPYTACRREMFTADNVTPLFHPSTFRNFCRLLLTLTLLNDHVNVSITERERMQGQQSIDFCLTLLNDHVNVSITERERMQGQKSIDFCLTLLNDHVNVSITERERMQGKQSIDFCLTLLNDHVNVSITEREQYTTCMKVDLKQGFQKCSQQGEPGSIPGRVTGFSQVGIMPDDAVGLRVFSGISRFSHPLHSGAAPFSLQSPSSDLKTLLLRAAQISSLTHTHFQKCSLYRELRIVVKYVLLNISAKTQLSSPSSLLRTRNLCGESEVSPCYSFLFILGSPPQWANYEAHMVHLHGLNFFTLRRSFWAPPTVKEWTSPPPGAPVVIAHGDDLSGRQIPILVKHGIGNAWESPTFADLTLMRHLSAGRENQLRFACATTTSVRGRNRTRPSSWDVPIVAGGPIWQAANSSDIFLHLVFLLPGRTLAADSASVVGWRLAIVHLAIPLHWVYVVQGYSITHPFKNVTATNCIELNELNDWRAPSEVGTDRKKVVPYLIVEFKVLGGGLVEAGFSLHLFRGRIIVPPYSRCRFLFLPVIFLLRGDTETRPDTNQPRRGQEDLRRAYRGPPLRREANQPSASRLRRSGALESRFCVATKRRAVQALVKTWLLDRGVSPPAVHCAPRKQPLRRLTQPLSLLFTAAIVRPASRSDLTQLVTTAAPPRRKSVSDSQLRGWINMSGNAEAEYFDDTNLQSVVTRRVEHQPIRALTLASSVENVARTTNTCFDARRQRRGIRRIAFLYFIDNRWQHGLCHRWPATTHRSIVKMQITLVATLYCEYRFKWQPQQAACCRRSSIAWAPGWRGGYQALQKGVPTRCWAAASFCSRVRLECAMVDSMFTSFLLLVAKSNVCVDSNTRVARRRPQRSDWLMPLAPCRVAMLWRLLHD</sequence>
<proteinExistence type="predicted"/>
<reference evidence="2 3" key="1">
    <citation type="submission" date="2023-02" db="EMBL/GenBank/DDBJ databases">
        <title>LHISI_Scaffold_Assembly.</title>
        <authorList>
            <person name="Stuart O.P."/>
            <person name="Cleave R."/>
            <person name="Magrath M.J.L."/>
            <person name="Mikheyev A.S."/>
        </authorList>
    </citation>
    <scope>NUCLEOTIDE SEQUENCE [LARGE SCALE GENOMIC DNA]</scope>
    <source>
        <strain evidence="2">Daus_M_001</strain>
        <tissue evidence="2">Leg muscle</tissue>
    </source>
</reference>
<feature type="compositionally biased region" description="Low complexity" evidence="1">
    <location>
        <begin position="90"/>
        <end position="99"/>
    </location>
</feature>
<feature type="region of interest" description="Disordered" evidence="1">
    <location>
        <begin position="89"/>
        <end position="110"/>
    </location>
</feature>
<feature type="region of interest" description="Disordered" evidence="1">
    <location>
        <begin position="915"/>
        <end position="952"/>
    </location>
</feature>
<evidence type="ECO:0000313" key="3">
    <source>
        <dbReference type="Proteomes" id="UP001159363"/>
    </source>
</evidence>
<keyword evidence="3" id="KW-1185">Reference proteome</keyword>
<evidence type="ECO:0000313" key="2">
    <source>
        <dbReference type="EMBL" id="KAJ8871885.1"/>
    </source>
</evidence>
<evidence type="ECO:0000256" key="1">
    <source>
        <dbReference type="SAM" id="MobiDB-lite"/>
    </source>
</evidence>